<keyword evidence="6" id="KW-1015">Disulfide bond</keyword>
<keyword evidence="5" id="KW-0378">Hydrolase</keyword>
<dbReference type="Proteomes" id="UP000614601">
    <property type="component" value="Unassembled WGS sequence"/>
</dbReference>
<proteinExistence type="inferred from homology"/>
<gene>
    <name evidence="9" type="ORF">BOKJ2_LOCUS11447</name>
</gene>
<evidence type="ECO:0000256" key="5">
    <source>
        <dbReference type="ARBA" id="ARBA00022801"/>
    </source>
</evidence>
<evidence type="ECO:0000313" key="10">
    <source>
        <dbReference type="Proteomes" id="UP000614601"/>
    </source>
</evidence>
<dbReference type="PANTHER" id="PTHR11567">
    <property type="entry name" value="ACID PHOSPHATASE-RELATED"/>
    <property type="match status" value="1"/>
</dbReference>
<dbReference type="InterPro" id="IPR000560">
    <property type="entry name" value="His_Pase_clade-2"/>
</dbReference>
<dbReference type="Pfam" id="PF00328">
    <property type="entry name" value="His_Phos_2"/>
    <property type="match status" value="1"/>
</dbReference>
<dbReference type="OrthoDB" id="258392at2759"/>
<evidence type="ECO:0000256" key="4">
    <source>
        <dbReference type="ARBA" id="ARBA00022729"/>
    </source>
</evidence>
<dbReference type="Proteomes" id="UP000783686">
    <property type="component" value="Unassembled WGS sequence"/>
</dbReference>
<dbReference type="Gene3D" id="3.40.50.1240">
    <property type="entry name" value="Phosphoglycerate mutase-like"/>
    <property type="match status" value="1"/>
</dbReference>
<reference evidence="9" key="1">
    <citation type="submission" date="2020-09" db="EMBL/GenBank/DDBJ databases">
        <authorList>
            <person name="Kikuchi T."/>
        </authorList>
    </citation>
    <scope>NUCLEOTIDE SEQUENCE</scope>
    <source>
        <strain evidence="9">SH1</strain>
    </source>
</reference>
<protein>
    <recommendedName>
        <fullName evidence="3">acid phosphatase</fullName>
        <ecNumber evidence="3">3.1.3.2</ecNumber>
    </recommendedName>
</protein>
<name>A0A811LDM8_9BILA</name>
<sequence>MTLRNQNTKNNEAPLKAVRSRPAFRTADPCVDVFFAMLVVTVILGLFLWNNFYVAAKPELVLVQVLFRHGLRTPLEVYPTDLNLELWPKDLGSLTDEGRLQQKHLAQFLKQRYHDFLNDTYDKSQIHVRSSNKSRTIESAKINLRETFKGPHNEIWPEIETVDYKTDYLLNARSECKRRKELWSLFKEAPEYKETEKQYANLLANLSKHAKMEIDLDNYWVVEELTEIELQLNKPIPLWVKDNYKELKALDHRVLNFTNGFSLSPYKNVDFSLEILKVVGGPIWSDIINRTEAKIKSVREKVDDHLRYYVYSGHDMIISAIFGMLGGKMNLDKDGYPGPASCLIFELWMDKHGDPTLKIFYRDDKGTVTNVLKHLHKETLSWKQLKENTDIYLPDKGIKQYCHESLKHK</sequence>
<keyword evidence="8" id="KW-1133">Transmembrane helix</keyword>
<dbReference type="InterPro" id="IPR029033">
    <property type="entry name" value="His_PPase_superfam"/>
</dbReference>
<comment type="similarity">
    <text evidence="2">Belongs to the histidine acid phosphatase family.</text>
</comment>
<dbReference type="EC" id="3.1.3.2" evidence="3"/>
<evidence type="ECO:0000256" key="7">
    <source>
        <dbReference type="ARBA" id="ARBA00023180"/>
    </source>
</evidence>
<evidence type="ECO:0000313" key="9">
    <source>
        <dbReference type="EMBL" id="CAD5225175.1"/>
    </source>
</evidence>
<dbReference type="InterPro" id="IPR033379">
    <property type="entry name" value="Acid_Pase_AS"/>
</dbReference>
<keyword evidence="8" id="KW-0812">Transmembrane</keyword>
<feature type="transmembrane region" description="Helical" evidence="8">
    <location>
        <begin position="29"/>
        <end position="49"/>
    </location>
</feature>
<comment type="caution">
    <text evidence="9">The sequence shown here is derived from an EMBL/GenBank/DDBJ whole genome shotgun (WGS) entry which is preliminary data.</text>
</comment>
<evidence type="ECO:0000256" key="6">
    <source>
        <dbReference type="ARBA" id="ARBA00023157"/>
    </source>
</evidence>
<dbReference type="PROSITE" id="PS00616">
    <property type="entry name" value="HIS_ACID_PHOSPHAT_1"/>
    <property type="match status" value="1"/>
</dbReference>
<dbReference type="InterPro" id="IPR050645">
    <property type="entry name" value="Histidine_acid_phosphatase"/>
</dbReference>
<organism evidence="9 10">
    <name type="scientific">Bursaphelenchus okinawaensis</name>
    <dbReference type="NCBI Taxonomy" id="465554"/>
    <lineage>
        <taxon>Eukaryota</taxon>
        <taxon>Metazoa</taxon>
        <taxon>Ecdysozoa</taxon>
        <taxon>Nematoda</taxon>
        <taxon>Chromadorea</taxon>
        <taxon>Rhabditida</taxon>
        <taxon>Tylenchina</taxon>
        <taxon>Tylenchomorpha</taxon>
        <taxon>Aphelenchoidea</taxon>
        <taxon>Aphelenchoididae</taxon>
        <taxon>Bursaphelenchus</taxon>
    </lineage>
</organism>
<evidence type="ECO:0000256" key="2">
    <source>
        <dbReference type="ARBA" id="ARBA00005375"/>
    </source>
</evidence>
<dbReference type="EMBL" id="CAJFDH010000005">
    <property type="protein sequence ID" value="CAD5225175.1"/>
    <property type="molecule type" value="Genomic_DNA"/>
</dbReference>
<dbReference type="SUPFAM" id="SSF53254">
    <property type="entry name" value="Phosphoglycerate mutase-like"/>
    <property type="match status" value="1"/>
</dbReference>
<comment type="catalytic activity">
    <reaction evidence="1">
        <text>a phosphate monoester + H2O = an alcohol + phosphate</text>
        <dbReference type="Rhea" id="RHEA:15017"/>
        <dbReference type="ChEBI" id="CHEBI:15377"/>
        <dbReference type="ChEBI" id="CHEBI:30879"/>
        <dbReference type="ChEBI" id="CHEBI:43474"/>
        <dbReference type="ChEBI" id="CHEBI:67140"/>
        <dbReference type="EC" id="3.1.3.2"/>
    </reaction>
</comment>
<dbReference type="AlphaFoldDB" id="A0A811LDM8"/>
<keyword evidence="10" id="KW-1185">Reference proteome</keyword>
<dbReference type="GO" id="GO:0003993">
    <property type="term" value="F:acid phosphatase activity"/>
    <property type="evidence" value="ECO:0007669"/>
    <property type="project" value="UniProtKB-EC"/>
</dbReference>
<evidence type="ECO:0000256" key="8">
    <source>
        <dbReference type="SAM" id="Phobius"/>
    </source>
</evidence>
<dbReference type="PANTHER" id="PTHR11567:SF211">
    <property type="entry name" value="PROSTATIC ACID PHOSPHATASE"/>
    <property type="match status" value="1"/>
</dbReference>
<keyword evidence="7" id="KW-0325">Glycoprotein</keyword>
<evidence type="ECO:0000256" key="1">
    <source>
        <dbReference type="ARBA" id="ARBA00000032"/>
    </source>
</evidence>
<evidence type="ECO:0000256" key="3">
    <source>
        <dbReference type="ARBA" id="ARBA00012646"/>
    </source>
</evidence>
<keyword evidence="4" id="KW-0732">Signal</keyword>
<dbReference type="EMBL" id="CAJFCW020000005">
    <property type="protein sequence ID" value="CAG9120507.1"/>
    <property type="molecule type" value="Genomic_DNA"/>
</dbReference>
<accession>A0A811LDM8</accession>
<dbReference type="CDD" id="cd07061">
    <property type="entry name" value="HP_HAP_like"/>
    <property type="match status" value="1"/>
</dbReference>
<keyword evidence="8" id="KW-0472">Membrane</keyword>